<dbReference type="OrthoDB" id="341259at2759"/>
<feature type="repeat" description="ANK" evidence="3">
    <location>
        <begin position="34"/>
        <end position="58"/>
    </location>
</feature>
<feature type="repeat" description="ANK" evidence="3">
    <location>
        <begin position="68"/>
        <end position="92"/>
    </location>
</feature>
<keyword evidence="2 3" id="KW-0040">ANK repeat</keyword>
<dbReference type="PANTHER" id="PTHR24198">
    <property type="entry name" value="ANKYRIN REPEAT AND PROTEIN KINASE DOMAIN-CONTAINING PROTEIN"/>
    <property type="match status" value="1"/>
</dbReference>
<sequence>RTPLWLATEGDHKAVVKLLLETEKVEVNAKDWYRSMTPLSLAAKGGDETVVKLLLEIGKVDVATKDSNGLTPLWLAANGGHEAVVKLLFETGKAEVVAKAKMFIDSTCRSRLTDRYSPDLCPRYRRLDRQDLL</sequence>
<proteinExistence type="predicted"/>
<evidence type="ECO:0000256" key="2">
    <source>
        <dbReference type="ARBA" id="ARBA00023043"/>
    </source>
</evidence>
<dbReference type="AlphaFoldDB" id="A0A9P4JTK3"/>
<accession>A0A9P4JTK3</accession>
<dbReference type="PROSITE" id="PS50088">
    <property type="entry name" value="ANK_REPEAT"/>
    <property type="match status" value="2"/>
</dbReference>
<dbReference type="PROSITE" id="PS50297">
    <property type="entry name" value="ANK_REP_REGION"/>
    <property type="match status" value="2"/>
</dbReference>
<dbReference type="InterPro" id="IPR002110">
    <property type="entry name" value="Ankyrin_rpt"/>
</dbReference>
<dbReference type="Pfam" id="PF12796">
    <property type="entry name" value="Ank_2"/>
    <property type="match status" value="1"/>
</dbReference>
<dbReference type="Proteomes" id="UP000799536">
    <property type="component" value="Unassembled WGS sequence"/>
</dbReference>
<feature type="non-terminal residue" evidence="4">
    <location>
        <position position="1"/>
    </location>
</feature>
<dbReference type="Gene3D" id="1.25.40.20">
    <property type="entry name" value="Ankyrin repeat-containing domain"/>
    <property type="match status" value="1"/>
</dbReference>
<gene>
    <name evidence="4" type="ORF">GQ43DRAFT_470378</name>
</gene>
<dbReference type="SMART" id="SM00248">
    <property type="entry name" value="ANK"/>
    <property type="match status" value="3"/>
</dbReference>
<protein>
    <submittedName>
        <fullName evidence="4">Ankyrin</fullName>
    </submittedName>
</protein>
<dbReference type="SUPFAM" id="SSF48403">
    <property type="entry name" value="Ankyrin repeat"/>
    <property type="match status" value="1"/>
</dbReference>
<keyword evidence="5" id="KW-1185">Reference proteome</keyword>
<reference evidence="4" key="1">
    <citation type="journal article" date="2020" name="Stud. Mycol.">
        <title>101 Dothideomycetes genomes: a test case for predicting lifestyles and emergence of pathogens.</title>
        <authorList>
            <person name="Haridas S."/>
            <person name="Albert R."/>
            <person name="Binder M."/>
            <person name="Bloem J."/>
            <person name="Labutti K."/>
            <person name="Salamov A."/>
            <person name="Andreopoulos B."/>
            <person name="Baker S."/>
            <person name="Barry K."/>
            <person name="Bills G."/>
            <person name="Bluhm B."/>
            <person name="Cannon C."/>
            <person name="Castanera R."/>
            <person name="Culley D."/>
            <person name="Daum C."/>
            <person name="Ezra D."/>
            <person name="Gonzalez J."/>
            <person name="Henrissat B."/>
            <person name="Kuo A."/>
            <person name="Liang C."/>
            <person name="Lipzen A."/>
            <person name="Lutzoni F."/>
            <person name="Magnuson J."/>
            <person name="Mondo S."/>
            <person name="Nolan M."/>
            <person name="Ohm R."/>
            <person name="Pangilinan J."/>
            <person name="Park H.-J."/>
            <person name="Ramirez L."/>
            <person name="Alfaro M."/>
            <person name="Sun H."/>
            <person name="Tritt A."/>
            <person name="Yoshinaga Y."/>
            <person name="Zwiers L.-H."/>
            <person name="Turgeon B."/>
            <person name="Goodwin S."/>
            <person name="Spatafora J."/>
            <person name="Crous P."/>
            <person name="Grigoriev I."/>
        </authorList>
    </citation>
    <scope>NUCLEOTIDE SEQUENCE</scope>
    <source>
        <strain evidence="4">ATCC 74209</strain>
    </source>
</reference>
<comment type="caution">
    <text evidence="4">The sequence shown here is derived from an EMBL/GenBank/DDBJ whole genome shotgun (WGS) entry which is preliminary data.</text>
</comment>
<evidence type="ECO:0000256" key="1">
    <source>
        <dbReference type="ARBA" id="ARBA00022737"/>
    </source>
</evidence>
<dbReference type="EMBL" id="ML993916">
    <property type="protein sequence ID" value="KAF2203022.1"/>
    <property type="molecule type" value="Genomic_DNA"/>
</dbReference>
<keyword evidence="1" id="KW-0677">Repeat</keyword>
<evidence type="ECO:0000313" key="4">
    <source>
        <dbReference type="EMBL" id="KAF2203022.1"/>
    </source>
</evidence>
<dbReference type="InterPro" id="IPR036770">
    <property type="entry name" value="Ankyrin_rpt-contain_sf"/>
</dbReference>
<evidence type="ECO:0000256" key="3">
    <source>
        <dbReference type="PROSITE-ProRule" id="PRU00023"/>
    </source>
</evidence>
<organism evidence="4 5">
    <name type="scientific">Delitschia confertaspora ATCC 74209</name>
    <dbReference type="NCBI Taxonomy" id="1513339"/>
    <lineage>
        <taxon>Eukaryota</taxon>
        <taxon>Fungi</taxon>
        <taxon>Dikarya</taxon>
        <taxon>Ascomycota</taxon>
        <taxon>Pezizomycotina</taxon>
        <taxon>Dothideomycetes</taxon>
        <taxon>Pleosporomycetidae</taxon>
        <taxon>Pleosporales</taxon>
        <taxon>Delitschiaceae</taxon>
        <taxon>Delitschia</taxon>
    </lineage>
</organism>
<name>A0A9P4JTK3_9PLEO</name>
<dbReference type="PANTHER" id="PTHR24198:SF165">
    <property type="entry name" value="ANKYRIN REPEAT-CONTAINING PROTEIN-RELATED"/>
    <property type="match status" value="1"/>
</dbReference>
<evidence type="ECO:0000313" key="5">
    <source>
        <dbReference type="Proteomes" id="UP000799536"/>
    </source>
</evidence>